<evidence type="ECO:0000313" key="2">
    <source>
        <dbReference type="Proteomes" id="UP001305702"/>
    </source>
</evidence>
<sequence>MVTLVVLAVLAFAVPLLVRRMLELIQGLAALVYLIGIVSSGGGVMASVWSPLWVFWVLGSLCALGLRSREAADESKRAHEYEFHKIRP</sequence>
<dbReference type="AlphaFoldDB" id="A0AA96LI57"/>
<accession>A0AA96LI57</accession>
<keyword evidence="2" id="KW-1185">Reference proteome</keyword>
<proteinExistence type="predicted"/>
<evidence type="ECO:0000313" key="1">
    <source>
        <dbReference type="EMBL" id="WNQ11942.1"/>
    </source>
</evidence>
<gene>
    <name evidence="1" type="ORF">MJA45_02465</name>
</gene>
<dbReference type="RefSeq" id="WP_315605718.1">
    <property type="nucleotide sequence ID" value="NZ_CP130318.1"/>
</dbReference>
<dbReference type="KEGG" id="paun:MJA45_02465"/>
<organism evidence="1 2">
    <name type="scientific">Paenibacillus aurantius</name>
    <dbReference type="NCBI Taxonomy" id="2918900"/>
    <lineage>
        <taxon>Bacteria</taxon>
        <taxon>Bacillati</taxon>
        <taxon>Bacillota</taxon>
        <taxon>Bacilli</taxon>
        <taxon>Bacillales</taxon>
        <taxon>Paenibacillaceae</taxon>
        <taxon>Paenibacillus</taxon>
    </lineage>
</organism>
<name>A0AA96LI57_9BACL</name>
<dbReference type="EMBL" id="CP130318">
    <property type="protein sequence ID" value="WNQ11942.1"/>
    <property type="molecule type" value="Genomic_DNA"/>
</dbReference>
<reference evidence="1 2" key="1">
    <citation type="submission" date="2022-02" db="EMBL/GenBank/DDBJ databases">
        <title>Paenibacillus sp. MBLB1776 Whole Genome Shotgun Sequencing.</title>
        <authorList>
            <person name="Hwang C.Y."/>
            <person name="Cho E.-S."/>
            <person name="Seo M.-J."/>
        </authorList>
    </citation>
    <scope>NUCLEOTIDE SEQUENCE [LARGE SCALE GENOMIC DNA]</scope>
    <source>
        <strain evidence="1 2">MBLB1776</strain>
    </source>
</reference>
<dbReference type="Proteomes" id="UP001305702">
    <property type="component" value="Chromosome"/>
</dbReference>
<protein>
    <submittedName>
        <fullName evidence="1">Uncharacterized protein</fullName>
    </submittedName>
</protein>